<comment type="caution">
    <text evidence="3">The sequence shown here is derived from an EMBL/GenBank/DDBJ whole genome shotgun (WGS) entry which is preliminary data.</text>
</comment>
<dbReference type="PANTHER" id="PTHR36509:SF2">
    <property type="entry name" value="BLL3101 PROTEIN"/>
    <property type="match status" value="1"/>
</dbReference>
<dbReference type="AlphaFoldDB" id="A0A5C6D646"/>
<evidence type="ECO:0000259" key="2">
    <source>
        <dbReference type="Pfam" id="PF06863"/>
    </source>
</evidence>
<evidence type="ECO:0000259" key="1">
    <source>
        <dbReference type="Pfam" id="PF06742"/>
    </source>
</evidence>
<feature type="domain" description="DUF1254" evidence="2">
    <location>
        <begin position="75"/>
        <end position="207"/>
    </location>
</feature>
<dbReference type="InterPro" id="IPR037049">
    <property type="entry name" value="DUF1214_C_sf"/>
</dbReference>
<dbReference type="Proteomes" id="UP000319143">
    <property type="component" value="Unassembled WGS sequence"/>
</dbReference>
<dbReference type="Pfam" id="PF06863">
    <property type="entry name" value="DUF1254"/>
    <property type="match status" value="1"/>
</dbReference>
<dbReference type="Pfam" id="PF06742">
    <property type="entry name" value="DUF1214"/>
    <property type="match status" value="1"/>
</dbReference>
<name>A0A5C6D646_9BACT</name>
<sequence>MKYHLLCTLLVPATLFLSGCEKPSDPAAAQSDVTPEEAQAIAKEAYLYGFPMVMNYKTMWNYAVDKDNPEYKGPFNEVSCEARLFTPEDKAVITPNADTPYCMFWMDLRAEPLVLSVPKMEGARYYSFQLIDLYTHNFAYVGNLTTGNEAGHYLLAGPGWDGEKPEGITDVIRSETDVIFNVTRTQLFGPDDLEKVQTIQGQYKLEPLSAFLGEEAPAASAKPDFPEWVESSQFDERFLLYLDFIMDLLEKPGQGEDALWQDLARLGVGPGKTFRLDALPDETVQALKAGVKEGFAEIEAFIGSNASDPLASGKFFGTRKFLNESARENFGLDRPDMLRSAGAQAGLYGNSAKEAIYPTYFTDTDDAPLDASKHSYTLTFPKGTLPPVKAFWSLTMYDGKTQLFIENPLERYLLSSEMMDQFKQEEDGSLVLHIGKNSPGNDLESNWLPAPKGPFYMTMRLYGPENDALEGRWSPPRATKSE</sequence>
<proteinExistence type="predicted"/>
<dbReference type="Gene3D" id="2.60.120.600">
    <property type="entry name" value="Domain of unknown function DUF1214, C-terminal domain"/>
    <property type="match status" value="1"/>
</dbReference>
<dbReference type="SUPFAM" id="SSF160935">
    <property type="entry name" value="VPA0735-like"/>
    <property type="match status" value="1"/>
</dbReference>
<dbReference type="InterPro" id="IPR010679">
    <property type="entry name" value="DUF1254"/>
</dbReference>
<dbReference type="PANTHER" id="PTHR36509">
    <property type="entry name" value="BLL3101 PROTEIN"/>
    <property type="match status" value="1"/>
</dbReference>
<dbReference type="InterPro" id="IPR037050">
    <property type="entry name" value="DUF1254_sf"/>
</dbReference>
<evidence type="ECO:0008006" key="5">
    <source>
        <dbReference type="Google" id="ProtNLM"/>
    </source>
</evidence>
<gene>
    <name evidence="3" type="ORF">Poly41_57940</name>
</gene>
<dbReference type="EMBL" id="SJPV01000013">
    <property type="protein sequence ID" value="TWU32308.1"/>
    <property type="molecule type" value="Genomic_DNA"/>
</dbReference>
<feature type="domain" description="DUF1214" evidence="1">
    <location>
        <begin position="354"/>
        <end position="465"/>
    </location>
</feature>
<accession>A0A5C6D646</accession>
<dbReference type="RefSeq" id="WP_146530536.1">
    <property type="nucleotide sequence ID" value="NZ_SJPV01000013.1"/>
</dbReference>
<evidence type="ECO:0000313" key="4">
    <source>
        <dbReference type="Proteomes" id="UP000319143"/>
    </source>
</evidence>
<dbReference type="InterPro" id="IPR010621">
    <property type="entry name" value="DUF1214"/>
</dbReference>
<dbReference type="OrthoDB" id="40820at2"/>
<dbReference type="PROSITE" id="PS51257">
    <property type="entry name" value="PROKAR_LIPOPROTEIN"/>
    <property type="match status" value="1"/>
</dbReference>
<evidence type="ECO:0000313" key="3">
    <source>
        <dbReference type="EMBL" id="TWU32308.1"/>
    </source>
</evidence>
<protein>
    <recommendedName>
        <fullName evidence="5">DUF1254 domain-containing protein</fullName>
    </recommendedName>
</protein>
<dbReference type="Gene3D" id="2.60.40.1610">
    <property type="entry name" value="Domain of unknown function DUF1254"/>
    <property type="match status" value="1"/>
</dbReference>
<organism evidence="3 4">
    <name type="scientific">Novipirellula artificiosorum</name>
    <dbReference type="NCBI Taxonomy" id="2528016"/>
    <lineage>
        <taxon>Bacteria</taxon>
        <taxon>Pseudomonadati</taxon>
        <taxon>Planctomycetota</taxon>
        <taxon>Planctomycetia</taxon>
        <taxon>Pirellulales</taxon>
        <taxon>Pirellulaceae</taxon>
        <taxon>Novipirellula</taxon>
    </lineage>
</organism>
<reference evidence="3 4" key="1">
    <citation type="submission" date="2019-02" db="EMBL/GenBank/DDBJ databases">
        <title>Deep-cultivation of Planctomycetes and their phenomic and genomic characterization uncovers novel biology.</title>
        <authorList>
            <person name="Wiegand S."/>
            <person name="Jogler M."/>
            <person name="Boedeker C."/>
            <person name="Pinto D."/>
            <person name="Vollmers J."/>
            <person name="Rivas-Marin E."/>
            <person name="Kohn T."/>
            <person name="Peeters S.H."/>
            <person name="Heuer A."/>
            <person name="Rast P."/>
            <person name="Oberbeckmann S."/>
            <person name="Bunk B."/>
            <person name="Jeske O."/>
            <person name="Meyerdierks A."/>
            <person name="Storesund J.E."/>
            <person name="Kallscheuer N."/>
            <person name="Luecker S."/>
            <person name="Lage O.M."/>
            <person name="Pohl T."/>
            <person name="Merkel B.J."/>
            <person name="Hornburger P."/>
            <person name="Mueller R.-W."/>
            <person name="Bruemmer F."/>
            <person name="Labrenz M."/>
            <person name="Spormann A.M."/>
            <person name="Op Den Camp H."/>
            <person name="Overmann J."/>
            <person name="Amann R."/>
            <person name="Jetten M.S.M."/>
            <person name="Mascher T."/>
            <person name="Medema M.H."/>
            <person name="Devos D.P."/>
            <person name="Kaster A.-K."/>
            <person name="Ovreas L."/>
            <person name="Rohde M."/>
            <person name="Galperin M.Y."/>
            <person name="Jogler C."/>
        </authorList>
    </citation>
    <scope>NUCLEOTIDE SEQUENCE [LARGE SCALE GENOMIC DNA]</scope>
    <source>
        <strain evidence="3 4">Poly41</strain>
    </source>
</reference>
<keyword evidence="4" id="KW-1185">Reference proteome</keyword>